<evidence type="ECO:0000259" key="14">
    <source>
        <dbReference type="Pfam" id="PF00060"/>
    </source>
</evidence>
<evidence type="ECO:0000256" key="13">
    <source>
        <dbReference type="SAM" id="Phobius"/>
    </source>
</evidence>
<keyword evidence="16" id="KW-1185">Reference proteome</keyword>
<comment type="similarity">
    <text evidence="2">Belongs to the otopetrin family.</text>
</comment>
<keyword evidence="11" id="KW-0407">Ion channel</keyword>
<evidence type="ECO:0000313" key="16">
    <source>
        <dbReference type="Proteomes" id="UP000198287"/>
    </source>
</evidence>
<feature type="compositionally biased region" description="Acidic residues" evidence="12">
    <location>
        <begin position="224"/>
        <end position="238"/>
    </location>
</feature>
<evidence type="ECO:0000256" key="11">
    <source>
        <dbReference type="ARBA" id="ARBA00023303"/>
    </source>
</evidence>
<dbReference type="Pfam" id="PF00060">
    <property type="entry name" value="Lig_chan"/>
    <property type="match status" value="1"/>
</dbReference>
<keyword evidence="8 13" id="KW-1133">Transmembrane helix</keyword>
<dbReference type="Pfam" id="PF03189">
    <property type="entry name" value="Otopetrin"/>
    <property type="match status" value="1"/>
</dbReference>
<evidence type="ECO:0000256" key="3">
    <source>
        <dbReference type="ARBA" id="ARBA00008685"/>
    </source>
</evidence>
<feature type="transmembrane region" description="Helical" evidence="13">
    <location>
        <begin position="117"/>
        <end position="139"/>
    </location>
</feature>
<keyword evidence="6 13" id="KW-0812">Transmembrane</keyword>
<feature type="compositionally biased region" description="Acidic residues" evidence="12">
    <location>
        <begin position="76"/>
        <end position="86"/>
    </location>
</feature>
<protein>
    <submittedName>
        <fullName evidence="15">Putative glutamate receptor</fullName>
    </submittedName>
</protein>
<dbReference type="SUPFAM" id="SSF53850">
    <property type="entry name" value="Periplasmic binding protein-like II"/>
    <property type="match status" value="1"/>
</dbReference>
<feature type="transmembrane region" description="Helical" evidence="13">
    <location>
        <begin position="320"/>
        <end position="339"/>
    </location>
</feature>
<feature type="transmembrane region" description="Helical" evidence="13">
    <location>
        <begin position="684"/>
        <end position="704"/>
    </location>
</feature>
<feature type="transmembrane region" description="Helical" evidence="13">
    <location>
        <begin position="1103"/>
        <end position="1123"/>
    </location>
</feature>
<feature type="compositionally biased region" description="Basic residues" evidence="12">
    <location>
        <begin position="268"/>
        <end position="280"/>
    </location>
</feature>
<dbReference type="Gene3D" id="1.10.287.70">
    <property type="match status" value="1"/>
</dbReference>
<dbReference type="GO" id="GO:0005886">
    <property type="term" value="C:plasma membrane"/>
    <property type="evidence" value="ECO:0007669"/>
    <property type="project" value="UniProtKB-SubCell"/>
</dbReference>
<dbReference type="Proteomes" id="UP000198287">
    <property type="component" value="Unassembled WGS sequence"/>
</dbReference>
<keyword evidence="15" id="KW-0675">Receptor</keyword>
<keyword evidence="7" id="KW-0375">Hydrogen ion transport</keyword>
<evidence type="ECO:0000256" key="9">
    <source>
        <dbReference type="ARBA" id="ARBA00023065"/>
    </source>
</evidence>
<dbReference type="PANTHER" id="PTHR21522">
    <property type="entry name" value="PROTON CHANNEL OTOP"/>
    <property type="match status" value="1"/>
</dbReference>
<feature type="domain" description="Ionotropic glutamate receptor C-terminal" evidence="14">
    <location>
        <begin position="1103"/>
        <end position="1374"/>
    </location>
</feature>
<gene>
    <name evidence="15" type="ORF">Fcan01_09871</name>
</gene>
<feature type="transmembrane region" description="Helical" evidence="13">
    <location>
        <begin position="359"/>
        <end position="378"/>
    </location>
</feature>
<evidence type="ECO:0000313" key="15">
    <source>
        <dbReference type="EMBL" id="OXA56233.1"/>
    </source>
</evidence>
<comment type="caution">
    <text evidence="15">The sequence shown here is derived from an EMBL/GenBank/DDBJ whole genome shotgun (WGS) entry which is preliminary data.</text>
</comment>
<keyword evidence="10 13" id="KW-0472">Membrane</keyword>
<dbReference type="InterPro" id="IPR001320">
    <property type="entry name" value="Iontro_rcpt_C"/>
</dbReference>
<dbReference type="OrthoDB" id="6363928at2759"/>
<feature type="transmembrane region" description="Helical" evidence="13">
    <location>
        <begin position="654"/>
        <end position="678"/>
    </location>
</feature>
<dbReference type="GO" id="GO:0015276">
    <property type="term" value="F:ligand-gated monoatomic ion channel activity"/>
    <property type="evidence" value="ECO:0007669"/>
    <property type="project" value="InterPro"/>
</dbReference>
<keyword evidence="4" id="KW-0813">Transport</keyword>
<accession>A0A226EF22</accession>
<feature type="transmembrane region" description="Helical" evidence="13">
    <location>
        <begin position="1365"/>
        <end position="1384"/>
    </location>
</feature>
<feature type="transmembrane region" description="Helical" evidence="13">
    <location>
        <begin position="614"/>
        <end position="633"/>
    </location>
</feature>
<feature type="transmembrane region" description="Helical" evidence="13">
    <location>
        <begin position="725"/>
        <end position="742"/>
    </location>
</feature>
<feature type="transmembrane region" description="Helical" evidence="13">
    <location>
        <begin position="582"/>
        <end position="602"/>
    </location>
</feature>
<feature type="transmembrane region" description="Helical" evidence="13">
    <location>
        <begin position="754"/>
        <end position="776"/>
    </location>
</feature>
<feature type="transmembrane region" description="Helical" evidence="13">
    <location>
        <begin position="1174"/>
        <end position="1197"/>
    </location>
</feature>
<dbReference type="GO" id="GO:0015252">
    <property type="term" value="F:proton channel activity"/>
    <property type="evidence" value="ECO:0007669"/>
    <property type="project" value="InterPro"/>
</dbReference>
<evidence type="ECO:0000256" key="5">
    <source>
        <dbReference type="ARBA" id="ARBA00022475"/>
    </source>
</evidence>
<keyword evidence="5" id="KW-1003">Cell membrane</keyword>
<sequence>MSVNPGGSAGGSGAATPGSSRRPSQWSHQLQQMLSQGRRNSAAKIISRIRSGSLPGWAGGGPIFPSSRKATTFAPDVEDGDDDENDSTGQKNNKKKRRPEIDPETARQQGNASMGSVVSALYAKLLVVMGCGFPLAEVISSYIPQSYYDGFYLYLYFVSILFMSWIFANVIQEKASREIHKGVTSLKTRLHQHQLPSSKPSPDLVKRDPELGGQGDARQSGSDISDEEEGPSNSDEAEGHDMLTPLPPSSSSTGSMHHITSHYQQHASPKHHPRQHHLAHHTIQIQPQGRRDHHLSETDSILDEKFDPTSGGQRIHFGNFYLRIGAVAFGIGSMIYSGLEFGQYFELEADTKCHNYMVAVTPCVRMIFTFMQMYFIFLNSRMAVSKVSLAKQFGTNLCVWLNVLIQETKHEIVHFYDPENRTITLKHGINQDYLKPLGNLFGITQNPSRGLYEDGVSEDWESGAAGHVTEDSLASNVTEHVLHRVPRGLKGPHSMYDCGRVNIIGSLVDSASPFLFPCTIEYSLICAAVCYVMWRSMAQRRVAAISMKRSMTTESLIFIPAKGEVRSPHHYTVDCAGSNKGFFLGIFFLVVTIMSLILNFVFMKHDDHMEQATFIINVTEVILYSLSTLAVLLGICRFRQLRYVSGKNLELDNILLIVAQCGSFVFNVFCIIGGHLTVIDNDGLVLFIPIICLIQLSLQTLFILDASKRVAATAEQRRIKPGREIITFLLVSNLAMWLINALEKSRGNSHPYLLHFYGVWAWTIITRISMPLAIFYRQAIDLSMFILFAILESKLPIIILNYKNISGFTAPFAFDCNGIYNKILIGTTFTSAELTLNVTTEVFEFNVSDNQVCIFIYPQDEVAFWKALQQIDHPANEWSPFYFIQWIEPSSQPINQSCSTRAKNFLKSESTVKNKKSVYAPIDSNIFITFQNGHVATNKCPPWEMYSVKATSLPIMREVKMDDFSRGVGRRENFQGEKVVAIAPEDLKTLYEVSWKTYPNGSTQFVSGTSFQIFEDLRESLNFRGHHILGDWFKHLNGSLDGKTFTALQDGIADIFIGQTVMLPIRAENLQYLPPTYSNGLQIFLHQPSQHTLRDMYLAPFRWDMWSSLITIWLITLSFMFIFGRIQRKYEIEQADPDADDEYLTSGELVIWVVALVCQQGWYQSPKAMSSKIISFVASVCALILHIAYTAAIVSVLSLHKVPINNLADFLSSELPVAASGDSSTIKASIDALPPQPHLSKLRRLDFLSVAEGVGRIIDSPMAFISYTHLFHLECMEQGIKSEQLCDKIYSIPFTSTLQPGGMTVKKGSPFAKIFAYKIMQLKQRGFIYRHVSHFLLKTTLQCKQMRESGPGKRLTESLGLQDTLTAYFTLIIGHIASLVVLVGEMMYEKMNSMNAIPRVFKMYLFLK</sequence>
<comment type="subcellular location">
    <subcellularLocation>
        <location evidence="1">Cell membrane</location>
        <topology evidence="1">Multi-pass membrane protein</topology>
    </subcellularLocation>
</comment>
<evidence type="ECO:0000256" key="12">
    <source>
        <dbReference type="SAM" id="MobiDB-lite"/>
    </source>
</evidence>
<name>A0A226EF22_FOLCA</name>
<feature type="region of interest" description="Disordered" evidence="12">
    <location>
        <begin position="1"/>
        <end position="110"/>
    </location>
</feature>
<comment type="similarity">
    <text evidence="3">Belongs to the glutamate-gated ion channel (TC 1.A.10.1) family.</text>
</comment>
<evidence type="ECO:0000256" key="4">
    <source>
        <dbReference type="ARBA" id="ARBA00022448"/>
    </source>
</evidence>
<feature type="region of interest" description="Disordered" evidence="12">
    <location>
        <begin position="186"/>
        <end position="296"/>
    </location>
</feature>
<dbReference type="InterPro" id="IPR004878">
    <property type="entry name" value="Otopetrin"/>
</dbReference>
<dbReference type="EMBL" id="LNIX01000004">
    <property type="protein sequence ID" value="OXA56233.1"/>
    <property type="molecule type" value="Genomic_DNA"/>
</dbReference>
<evidence type="ECO:0000256" key="2">
    <source>
        <dbReference type="ARBA" id="ARBA00006513"/>
    </source>
</evidence>
<feature type="compositionally biased region" description="Low complexity" evidence="12">
    <location>
        <begin position="249"/>
        <end position="262"/>
    </location>
</feature>
<organism evidence="15 16">
    <name type="scientific">Folsomia candida</name>
    <name type="common">Springtail</name>
    <dbReference type="NCBI Taxonomy" id="158441"/>
    <lineage>
        <taxon>Eukaryota</taxon>
        <taxon>Metazoa</taxon>
        <taxon>Ecdysozoa</taxon>
        <taxon>Arthropoda</taxon>
        <taxon>Hexapoda</taxon>
        <taxon>Collembola</taxon>
        <taxon>Entomobryomorpha</taxon>
        <taxon>Isotomoidea</taxon>
        <taxon>Isotomidae</taxon>
        <taxon>Proisotominae</taxon>
        <taxon>Folsomia</taxon>
    </lineage>
</organism>
<feature type="transmembrane region" description="Helical" evidence="13">
    <location>
        <begin position="151"/>
        <end position="171"/>
    </location>
</feature>
<feature type="compositionally biased region" description="Polar residues" evidence="12">
    <location>
        <begin position="21"/>
        <end position="39"/>
    </location>
</feature>
<evidence type="ECO:0000256" key="8">
    <source>
        <dbReference type="ARBA" id="ARBA00022989"/>
    </source>
</evidence>
<reference evidence="15 16" key="1">
    <citation type="submission" date="2015-12" db="EMBL/GenBank/DDBJ databases">
        <title>The genome of Folsomia candida.</title>
        <authorList>
            <person name="Faddeeva A."/>
            <person name="Derks M.F."/>
            <person name="Anvar Y."/>
            <person name="Smit S."/>
            <person name="Van Straalen N."/>
            <person name="Roelofs D."/>
        </authorList>
    </citation>
    <scope>NUCLEOTIDE SEQUENCE [LARGE SCALE GENOMIC DNA]</scope>
    <source>
        <strain evidence="15 16">VU population</strain>
        <tissue evidence="15">Whole body</tissue>
    </source>
</reference>
<evidence type="ECO:0000256" key="7">
    <source>
        <dbReference type="ARBA" id="ARBA00022781"/>
    </source>
</evidence>
<dbReference type="STRING" id="158441.A0A226EF22"/>
<evidence type="ECO:0000256" key="10">
    <source>
        <dbReference type="ARBA" id="ARBA00023136"/>
    </source>
</evidence>
<dbReference type="PANTHER" id="PTHR21522:SF61">
    <property type="entry name" value="PROTON CHANNEL OTOPLC"/>
    <property type="match status" value="1"/>
</dbReference>
<proteinExistence type="inferred from homology"/>
<keyword evidence="9" id="KW-0406">Ion transport</keyword>
<evidence type="ECO:0000256" key="1">
    <source>
        <dbReference type="ARBA" id="ARBA00004651"/>
    </source>
</evidence>
<evidence type="ECO:0000256" key="6">
    <source>
        <dbReference type="ARBA" id="ARBA00022692"/>
    </source>
</evidence>